<comment type="caution">
    <text evidence="1">The sequence shown here is derived from an EMBL/GenBank/DDBJ whole genome shotgun (WGS) entry which is preliminary data.</text>
</comment>
<accession>A0ACB9YVQ0</accession>
<organism evidence="1 2">
    <name type="scientific">Hypoxylon rubiginosum</name>
    <dbReference type="NCBI Taxonomy" id="110542"/>
    <lineage>
        <taxon>Eukaryota</taxon>
        <taxon>Fungi</taxon>
        <taxon>Dikarya</taxon>
        <taxon>Ascomycota</taxon>
        <taxon>Pezizomycotina</taxon>
        <taxon>Sordariomycetes</taxon>
        <taxon>Xylariomycetidae</taxon>
        <taxon>Xylariales</taxon>
        <taxon>Hypoxylaceae</taxon>
        <taxon>Hypoxylon</taxon>
    </lineage>
</organism>
<dbReference type="EMBL" id="MU393507">
    <property type="protein sequence ID" value="KAI4863266.1"/>
    <property type="molecule type" value="Genomic_DNA"/>
</dbReference>
<evidence type="ECO:0000313" key="1">
    <source>
        <dbReference type="EMBL" id="KAI4863266.1"/>
    </source>
</evidence>
<sequence>MLLASLLNLAGESFLTVSYHYGLGKHDQDLTFDQLVNTSKWIWIQYTPAILSSATARVSITVLLVRLLAPKVALKWFLIATTTLSVAAIVAQIITVFNQMKPVEGLWNPLVGTLQFSPTVAEIEGNVIGALFAFGDLVYVLAPVLVVWKLNMPFRRKLSLCILLSLSLITMGISIAKSVNATSSAGTLYGNTLGLFFAAVEQTFVIILGCVPPLSSITKLNLPPAILHMTNSVKQLVGSSQAHNTT</sequence>
<protein>
    <submittedName>
        <fullName evidence="1">Uncharacterized protein</fullName>
    </submittedName>
</protein>
<keyword evidence="2" id="KW-1185">Reference proteome</keyword>
<evidence type="ECO:0000313" key="2">
    <source>
        <dbReference type="Proteomes" id="UP001497700"/>
    </source>
</evidence>
<proteinExistence type="predicted"/>
<reference evidence="1 2" key="1">
    <citation type="journal article" date="2022" name="New Phytol.">
        <title>Ecological generalism drives hyperdiversity of secondary metabolite gene clusters in xylarialean endophytes.</title>
        <authorList>
            <person name="Franco M.E.E."/>
            <person name="Wisecaver J.H."/>
            <person name="Arnold A.E."/>
            <person name="Ju Y.M."/>
            <person name="Slot J.C."/>
            <person name="Ahrendt S."/>
            <person name="Moore L.P."/>
            <person name="Eastman K.E."/>
            <person name="Scott K."/>
            <person name="Konkel Z."/>
            <person name="Mondo S.J."/>
            <person name="Kuo A."/>
            <person name="Hayes R.D."/>
            <person name="Haridas S."/>
            <person name="Andreopoulos B."/>
            <person name="Riley R."/>
            <person name="LaButti K."/>
            <person name="Pangilinan J."/>
            <person name="Lipzen A."/>
            <person name="Amirebrahimi M."/>
            <person name="Yan J."/>
            <person name="Adam C."/>
            <person name="Keymanesh K."/>
            <person name="Ng V."/>
            <person name="Louie K."/>
            <person name="Northen T."/>
            <person name="Drula E."/>
            <person name="Henrissat B."/>
            <person name="Hsieh H.M."/>
            <person name="Youens-Clark K."/>
            <person name="Lutzoni F."/>
            <person name="Miadlikowska J."/>
            <person name="Eastwood D.C."/>
            <person name="Hamelin R.C."/>
            <person name="Grigoriev I.V."/>
            <person name="U'Ren J.M."/>
        </authorList>
    </citation>
    <scope>NUCLEOTIDE SEQUENCE [LARGE SCALE GENOMIC DNA]</scope>
    <source>
        <strain evidence="1 2">CBS 119005</strain>
    </source>
</reference>
<dbReference type="Proteomes" id="UP001497700">
    <property type="component" value="Unassembled WGS sequence"/>
</dbReference>
<gene>
    <name evidence="1" type="ORF">F4820DRAFT_471645</name>
</gene>
<name>A0ACB9YVQ0_9PEZI</name>